<feature type="transmembrane region" description="Helical" evidence="5">
    <location>
        <begin position="97"/>
        <end position="117"/>
    </location>
</feature>
<feature type="transmembrane region" description="Helical" evidence="5">
    <location>
        <begin position="65"/>
        <end position="85"/>
    </location>
</feature>
<dbReference type="HOGENOM" id="CLU_1975191_0_0_11"/>
<evidence type="ECO:0000313" key="8">
    <source>
        <dbReference type="Proteomes" id="UP000016605"/>
    </source>
</evidence>
<dbReference type="PROSITE" id="PS50850">
    <property type="entry name" value="MFS"/>
    <property type="match status" value="1"/>
</dbReference>
<name>U2RA60_LEIAQ</name>
<dbReference type="PATRIC" id="fig|1358026.3.peg.1273"/>
<comment type="subcellular location">
    <subcellularLocation>
        <location evidence="1">Cell membrane</location>
        <topology evidence="1">Multi-pass membrane protein</topology>
    </subcellularLocation>
</comment>
<feature type="transmembrane region" description="Helical" evidence="5">
    <location>
        <begin position="33"/>
        <end position="53"/>
    </location>
</feature>
<accession>U2RA60</accession>
<keyword evidence="2 5" id="KW-0812">Transmembrane</keyword>
<protein>
    <recommendedName>
        <fullName evidence="6">Major facilitator superfamily (MFS) profile domain-containing protein</fullName>
    </recommendedName>
</protein>
<dbReference type="SUPFAM" id="SSF103473">
    <property type="entry name" value="MFS general substrate transporter"/>
    <property type="match status" value="1"/>
</dbReference>
<evidence type="ECO:0000256" key="2">
    <source>
        <dbReference type="ARBA" id="ARBA00022692"/>
    </source>
</evidence>
<proteinExistence type="predicted"/>
<feature type="non-terminal residue" evidence="7">
    <location>
        <position position="1"/>
    </location>
</feature>
<dbReference type="AlphaFoldDB" id="U2RA60"/>
<comment type="caution">
    <text evidence="7">The sequence shown here is derived from an EMBL/GenBank/DDBJ whole genome shotgun (WGS) entry which is preliminary data.</text>
</comment>
<gene>
    <name evidence="7" type="ORF">N136_01497</name>
</gene>
<feature type="transmembrane region" description="Helical" evidence="5">
    <location>
        <begin position="7"/>
        <end position="27"/>
    </location>
</feature>
<dbReference type="Gene3D" id="1.20.1250.20">
    <property type="entry name" value="MFS general substrate transporter like domains"/>
    <property type="match status" value="1"/>
</dbReference>
<dbReference type="InterPro" id="IPR020846">
    <property type="entry name" value="MFS_dom"/>
</dbReference>
<dbReference type="EMBL" id="AWVQ01000182">
    <property type="protein sequence ID" value="ERK72145.1"/>
    <property type="molecule type" value="Genomic_DNA"/>
</dbReference>
<evidence type="ECO:0000313" key="7">
    <source>
        <dbReference type="EMBL" id="ERK72145.1"/>
    </source>
</evidence>
<reference evidence="7 8" key="1">
    <citation type="submission" date="2013-08" db="EMBL/GenBank/DDBJ databases">
        <authorList>
            <person name="Weinstock G."/>
            <person name="Sodergren E."/>
            <person name="Wylie T."/>
            <person name="Fulton L."/>
            <person name="Fulton R."/>
            <person name="Fronick C."/>
            <person name="O'Laughlin M."/>
            <person name="Godfrey J."/>
            <person name="Miner T."/>
            <person name="Herter B."/>
            <person name="Appelbaum E."/>
            <person name="Cordes M."/>
            <person name="Lek S."/>
            <person name="Wollam A."/>
            <person name="Pepin K.H."/>
            <person name="Palsikar V.B."/>
            <person name="Mitreva M."/>
            <person name="Wilson R.K."/>
        </authorList>
    </citation>
    <scope>NUCLEOTIDE SEQUENCE [LARGE SCALE GENOMIC DNA]</scope>
    <source>
        <strain evidence="7 8">ATCC 14665</strain>
    </source>
</reference>
<keyword evidence="3 5" id="KW-1133">Transmembrane helix</keyword>
<evidence type="ECO:0000256" key="4">
    <source>
        <dbReference type="ARBA" id="ARBA00023136"/>
    </source>
</evidence>
<keyword evidence="4 5" id="KW-0472">Membrane</keyword>
<organism evidence="7 8">
    <name type="scientific">Leifsonia aquatica ATCC 14665</name>
    <dbReference type="NCBI Taxonomy" id="1358026"/>
    <lineage>
        <taxon>Bacteria</taxon>
        <taxon>Bacillati</taxon>
        <taxon>Actinomycetota</taxon>
        <taxon>Actinomycetes</taxon>
        <taxon>Micrococcales</taxon>
        <taxon>Microbacteriaceae</taxon>
        <taxon>Leifsonia</taxon>
    </lineage>
</organism>
<dbReference type="Proteomes" id="UP000016605">
    <property type="component" value="Unassembled WGS sequence"/>
</dbReference>
<dbReference type="GO" id="GO:0022857">
    <property type="term" value="F:transmembrane transporter activity"/>
    <property type="evidence" value="ECO:0007669"/>
    <property type="project" value="InterPro"/>
</dbReference>
<dbReference type="InterPro" id="IPR036259">
    <property type="entry name" value="MFS_trans_sf"/>
</dbReference>
<dbReference type="GO" id="GO:0005886">
    <property type="term" value="C:plasma membrane"/>
    <property type="evidence" value="ECO:0007669"/>
    <property type="project" value="UniProtKB-SubCell"/>
</dbReference>
<evidence type="ECO:0000256" key="3">
    <source>
        <dbReference type="ARBA" id="ARBA00022989"/>
    </source>
</evidence>
<feature type="domain" description="Major facilitator superfamily (MFS) profile" evidence="6">
    <location>
        <begin position="1"/>
        <end position="127"/>
    </location>
</feature>
<evidence type="ECO:0000259" key="6">
    <source>
        <dbReference type="PROSITE" id="PS50850"/>
    </source>
</evidence>
<sequence length="127" mass="12652">ARRTTVWAMAAIVAGIVLAGAGIAAAILPLLFAGATVAGAGFGAGFSAMLRILAPLAPNDKRAELFAGIFLVSYLAYGVPALVAGELIATVGLLPTVLGYAVAIAAAAIVALVVQAARVRRELTPGR</sequence>
<evidence type="ECO:0000256" key="5">
    <source>
        <dbReference type="SAM" id="Phobius"/>
    </source>
</evidence>
<evidence type="ECO:0000256" key="1">
    <source>
        <dbReference type="ARBA" id="ARBA00004651"/>
    </source>
</evidence>